<feature type="domain" description="Ig-like" evidence="7">
    <location>
        <begin position="128"/>
        <end position="203"/>
    </location>
</feature>
<evidence type="ECO:0000313" key="9">
    <source>
        <dbReference type="Proteomes" id="UP000694569"/>
    </source>
</evidence>
<feature type="chain" id="PRO_5034121804" description="Ig-like domain-containing protein" evidence="6">
    <location>
        <begin position="19"/>
        <end position="319"/>
    </location>
</feature>
<dbReference type="SUPFAM" id="SSF48726">
    <property type="entry name" value="Immunoglobulin"/>
    <property type="match status" value="2"/>
</dbReference>
<accession>A0A8C5QUV0</accession>
<dbReference type="PANTHER" id="PTHR12080">
    <property type="entry name" value="SIGNALING LYMPHOCYTIC ACTIVATION MOLECULE"/>
    <property type="match status" value="1"/>
</dbReference>
<dbReference type="PROSITE" id="PS50835">
    <property type="entry name" value="IG_LIKE"/>
    <property type="match status" value="1"/>
</dbReference>
<evidence type="ECO:0000256" key="6">
    <source>
        <dbReference type="SAM" id="SignalP"/>
    </source>
</evidence>
<dbReference type="Proteomes" id="UP000694569">
    <property type="component" value="Unplaced"/>
</dbReference>
<proteinExistence type="predicted"/>
<evidence type="ECO:0000256" key="4">
    <source>
        <dbReference type="ARBA" id="ARBA00023180"/>
    </source>
</evidence>
<evidence type="ECO:0000256" key="5">
    <source>
        <dbReference type="SAM" id="Phobius"/>
    </source>
</evidence>
<dbReference type="GO" id="GO:0016020">
    <property type="term" value="C:membrane"/>
    <property type="evidence" value="ECO:0007669"/>
    <property type="project" value="UniProtKB-SubCell"/>
</dbReference>
<dbReference type="Gene3D" id="2.60.40.10">
    <property type="entry name" value="Immunoglobulins"/>
    <property type="match status" value="2"/>
</dbReference>
<keyword evidence="4" id="KW-0325">Glycoprotein</keyword>
<feature type="transmembrane region" description="Helical" evidence="5">
    <location>
        <begin position="223"/>
        <end position="244"/>
    </location>
</feature>
<dbReference type="PANTHER" id="PTHR12080:SF121">
    <property type="entry name" value="IG-LIKE DOMAIN-CONTAINING PROTEIN-RELATED"/>
    <property type="match status" value="1"/>
</dbReference>
<comment type="subcellular location">
    <subcellularLocation>
        <location evidence="1">Membrane</location>
    </subcellularLocation>
</comment>
<keyword evidence="9" id="KW-1185">Reference proteome</keyword>
<protein>
    <recommendedName>
        <fullName evidence="7">Ig-like domain-containing protein</fullName>
    </recommendedName>
</protein>
<reference evidence="8" key="1">
    <citation type="submission" date="2025-08" db="UniProtKB">
        <authorList>
            <consortium name="Ensembl"/>
        </authorList>
    </citation>
    <scope>IDENTIFICATION</scope>
</reference>
<dbReference type="InterPro" id="IPR013783">
    <property type="entry name" value="Ig-like_fold"/>
</dbReference>
<evidence type="ECO:0000256" key="2">
    <source>
        <dbReference type="ARBA" id="ARBA00022729"/>
    </source>
</evidence>
<dbReference type="InterPro" id="IPR007110">
    <property type="entry name" value="Ig-like_dom"/>
</dbReference>
<keyword evidence="5" id="KW-1133">Transmembrane helix</keyword>
<evidence type="ECO:0000256" key="1">
    <source>
        <dbReference type="ARBA" id="ARBA00004370"/>
    </source>
</evidence>
<keyword evidence="5" id="KW-0812">Transmembrane</keyword>
<dbReference type="InterPro" id="IPR015631">
    <property type="entry name" value="CD2/SLAM_rcpt"/>
</dbReference>
<sequence>MIEAAKICLFVFVLHVWGDRKDQLSLNGLLEQSIHLTNRLDFIQPVKEVSWYFASFEGKRRRICQCVNNISKPCGNEHFELHSNCMVLLIKNLTRADSGLYETHFILQDEMTESTSFNLTVYDPVPTPTISILGSINANSCNLTLHCSVTANVSALHYTWRSRSLAEEEVYSNISTMELSLNPKTWDNEYECVVHNHVSKNMASFIPRHTCLNLDNGHDRHNYYIILSLLVIVLPLLIWFAVVLNKTLKKEQDSAPEEVTYCEVGESKTDDMDCYQALHIQLNKTDDIHSVACRHNGRAVPYTFNNLFFFPRVLDKLSI</sequence>
<name>A0A8C5QUV0_9ANUR</name>
<reference evidence="8" key="2">
    <citation type="submission" date="2025-09" db="UniProtKB">
        <authorList>
            <consortium name="Ensembl"/>
        </authorList>
    </citation>
    <scope>IDENTIFICATION</scope>
</reference>
<evidence type="ECO:0000259" key="7">
    <source>
        <dbReference type="PROSITE" id="PS50835"/>
    </source>
</evidence>
<dbReference type="Ensembl" id="ENSLLET00000044777.1">
    <property type="protein sequence ID" value="ENSLLEP00000043062.1"/>
    <property type="gene ID" value="ENSLLEG00000027396.1"/>
</dbReference>
<keyword evidence="2 6" id="KW-0732">Signal</keyword>
<dbReference type="GeneTree" id="ENSGT01030000234540"/>
<organism evidence="8 9">
    <name type="scientific">Leptobrachium leishanense</name>
    <name type="common">Leishan spiny toad</name>
    <dbReference type="NCBI Taxonomy" id="445787"/>
    <lineage>
        <taxon>Eukaryota</taxon>
        <taxon>Metazoa</taxon>
        <taxon>Chordata</taxon>
        <taxon>Craniata</taxon>
        <taxon>Vertebrata</taxon>
        <taxon>Euteleostomi</taxon>
        <taxon>Amphibia</taxon>
        <taxon>Batrachia</taxon>
        <taxon>Anura</taxon>
        <taxon>Pelobatoidea</taxon>
        <taxon>Megophryidae</taxon>
        <taxon>Leptobrachium</taxon>
    </lineage>
</organism>
<dbReference type="OrthoDB" id="9835793at2759"/>
<evidence type="ECO:0000256" key="3">
    <source>
        <dbReference type="ARBA" id="ARBA00023136"/>
    </source>
</evidence>
<keyword evidence="3 5" id="KW-0472">Membrane</keyword>
<evidence type="ECO:0000313" key="8">
    <source>
        <dbReference type="Ensembl" id="ENSLLEP00000043062.1"/>
    </source>
</evidence>
<dbReference type="AlphaFoldDB" id="A0A8C5QUV0"/>
<feature type="signal peptide" evidence="6">
    <location>
        <begin position="1"/>
        <end position="18"/>
    </location>
</feature>
<dbReference type="InterPro" id="IPR036179">
    <property type="entry name" value="Ig-like_dom_sf"/>
</dbReference>